<keyword evidence="4 6" id="KW-1133">Transmembrane helix</keyword>
<evidence type="ECO:0000313" key="7">
    <source>
        <dbReference type="EMBL" id="WFR97390.1"/>
    </source>
</evidence>
<proteinExistence type="inferred from homology"/>
<sequence length="370" mass="40154">MLPEDRGDGSKASAVRAAPRWAIIGLFLYGSVFTLSSAKEFLVPIVLAFLLAMVFGPIRRFFDRRGVSSTLTSLVIVAFLFFGFLALIGALAIPVSGWMERAPQIQRDVQSKLSGLSSTFSGIMDAATRLGELTRSHSADVQQVEVRDSSMIANAALFAPAAMAQFIFTLILLLFLLASGDMFYEKLVHVMPTFKDKKRAMRIAHDIERKLSRYLLTITIINGGLGVAVALLLWAVGMPSPIIFGVLAFLLNYVPYLGAFAGILVAMSVALVSFDVPGWALAVGVLYLGLTSIEGQLITPYFIGRSLRLNTVVVFIAVSFWAWLWSAVGMLVAVPLLVAVNTFCEHIDGLKGLGDFLSERHSEKEEAPAG</sequence>
<feature type="transmembrane region" description="Helical" evidence="6">
    <location>
        <begin position="21"/>
        <end position="38"/>
    </location>
</feature>
<dbReference type="GO" id="GO:0016020">
    <property type="term" value="C:membrane"/>
    <property type="evidence" value="ECO:0007669"/>
    <property type="project" value="UniProtKB-SubCell"/>
</dbReference>
<evidence type="ECO:0000256" key="1">
    <source>
        <dbReference type="ARBA" id="ARBA00004141"/>
    </source>
</evidence>
<keyword evidence="8" id="KW-1185">Reference proteome</keyword>
<dbReference type="KEGG" id="rtu:PR017_02870"/>
<comment type="subcellular location">
    <subcellularLocation>
        <location evidence="1">Membrane</location>
        <topology evidence="1">Multi-pass membrane protein</topology>
    </subcellularLocation>
</comment>
<name>A0AAF1KTN0_9HYPH</name>
<evidence type="ECO:0000256" key="4">
    <source>
        <dbReference type="ARBA" id="ARBA00022989"/>
    </source>
</evidence>
<feature type="transmembrane region" description="Helical" evidence="6">
    <location>
        <begin position="242"/>
        <end position="272"/>
    </location>
</feature>
<keyword evidence="3 6" id="KW-0812">Transmembrane</keyword>
<keyword evidence="5 6" id="KW-0472">Membrane</keyword>
<evidence type="ECO:0000313" key="8">
    <source>
        <dbReference type="Proteomes" id="UP000249499"/>
    </source>
</evidence>
<dbReference type="EMBL" id="CP117255">
    <property type="protein sequence ID" value="WFR97390.1"/>
    <property type="molecule type" value="Genomic_DNA"/>
</dbReference>
<accession>A0AAF1KTN0</accession>
<evidence type="ECO:0000256" key="5">
    <source>
        <dbReference type="ARBA" id="ARBA00023136"/>
    </source>
</evidence>
<dbReference type="GO" id="GO:0055085">
    <property type="term" value="P:transmembrane transport"/>
    <property type="evidence" value="ECO:0007669"/>
    <property type="project" value="TreeGrafter"/>
</dbReference>
<feature type="transmembrane region" description="Helical" evidence="6">
    <location>
        <begin position="74"/>
        <end position="93"/>
    </location>
</feature>
<organism evidence="7 8">
    <name type="scientific">Rhizobium tumorigenes</name>
    <dbReference type="NCBI Taxonomy" id="2041385"/>
    <lineage>
        <taxon>Bacteria</taxon>
        <taxon>Pseudomonadati</taxon>
        <taxon>Pseudomonadota</taxon>
        <taxon>Alphaproteobacteria</taxon>
        <taxon>Hyphomicrobiales</taxon>
        <taxon>Rhizobiaceae</taxon>
        <taxon>Rhizobium/Agrobacterium group</taxon>
        <taxon>Rhizobium</taxon>
    </lineage>
</organism>
<dbReference type="PANTHER" id="PTHR21716">
    <property type="entry name" value="TRANSMEMBRANE PROTEIN"/>
    <property type="match status" value="1"/>
</dbReference>
<feature type="transmembrane region" description="Helical" evidence="6">
    <location>
        <begin position="155"/>
        <end position="177"/>
    </location>
</feature>
<dbReference type="Pfam" id="PF01594">
    <property type="entry name" value="AI-2E_transport"/>
    <property type="match status" value="1"/>
</dbReference>
<protein>
    <submittedName>
        <fullName evidence="7">AI-2E family transporter</fullName>
    </submittedName>
</protein>
<dbReference type="PANTHER" id="PTHR21716:SF16">
    <property type="entry name" value="BLL1467 PROTEIN"/>
    <property type="match status" value="1"/>
</dbReference>
<feature type="transmembrane region" description="Helical" evidence="6">
    <location>
        <begin position="44"/>
        <end position="62"/>
    </location>
</feature>
<feature type="transmembrane region" description="Helical" evidence="6">
    <location>
        <begin position="323"/>
        <end position="344"/>
    </location>
</feature>
<evidence type="ECO:0000256" key="3">
    <source>
        <dbReference type="ARBA" id="ARBA00022692"/>
    </source>
</evidence>
<dbReference type="Proteomes" id="UP000249499">
    <property type="component" value="Chromosome"/>
</dbReference>
<comment type="similarity">
    <text evidence="2">Belongs to the autoinducer-2 exporter (AI-2E) (TC 2.A.86) family.</text>
</comment>
<dbReference type="InterPro" id="IPR002549">
    <property type="entry name" value="AI-2E-like"/>
</dbReference>
<dbReference type="RefSeq" id="WP_111220141.1">
    <property type="nucleotide sequence ID" value="NZ_CP117255.1"/>
</dbReference>
<evidence type="ECO:0000256" key="2">
    <source>
        <dbReference type="ARBA" id="ARBA00009773"/>
    </source>
</evidence>
<feature type="transmembrane region" description="Helical" evidence="6">
    <location>
        <begin position="214"/>
        <end position="236"/>
    </location>
</feature>
<evidence type="ECO:0000256" key="6">
    <source>
        <dbReference type="SAM" id="Phobius"/>
    </source>
</evidence>
<reference evidence="7 8" key="1">
    <citation type="journal article" date="2018" name="Sci. Rep.">
        <title>Rhizobium tumorigenes sp. nov., a novel plant tumorigenic bacterium isolated from cane gall tumors on thornless blackberry.</title>
        <authorList>
            <person name="Kuzmanovi N."/>
            <person name="Smalla K."/>
            <person name="Gronow S."/>
            <person name="PuBawska J."/>
        </authorList>
    </citation>
    <scope>NUCLEOTIDE SEQUENCE [LARGE SCALE GENOMIC DNA]</scope>
    <source>
        <strain evidence="7 8">1078</strain>
    </source>
</reference>
<gene>
    <name evidence="7" type="ORF">PR017_02870</name>
</gene>
<dbReference type="AlphaFoldDB" id="A0AAF1KTN0"/>
<reference evidence="8" key="2">
    <citation type="journal article" date="2023" name="MicrobiologyOpen">
        <title>Genomics of the tumorigenes clade of the family Rhizobiaceae and description of Rhizobium rhododendri sp. nov.</title>
        <authorList>
            <person name="Kuzmanovic N."/>
            <person name="diCenzo G.C."/>
            <person name="Bunk B."/>
            <person name="Sproeer C."/>
            <person name="Fruehling A."/>
            <person name="Neumann-Schaal M."/>
            <person name="Overmann J."/>
            <person name="Smalla K."/>
        </authorList>
    </citation>
    <scope>NUCLEOTIDE SEQUENCE [LARGE SCALE GENOMIC DNA]</scope>
    <source>
        <strain evidence="8">1078</strain>
    </source>
</reference>
<feature type="transmembrane region" description="Helical" evidence="6">
    <location>
        <begin position="279"/>
        <end position="303"/>
    </location>
</feature>